<accession>A0A7M5V3Q8</accession>
<evidence type="ECO:0000313" key="2">
    <source>
        <dbReference type="Proteomes" id="UP000594262"/>
    </source>
</evidence>
<dbReference type="Gene3D" id="3.40.630.30">
    <property type="match status" value="1"/>
</dbReference>
<name>A0A7M5V3Q8_9CNID</name>
<reference evidence="1" key="1">
    <citation type="submission" date="2021-01" db="UniProtKB">
        <authorList>
            <consortium name="EnsemblMetazoa"/>
        </authorList>
    </citation>
    <scope>IDENTIFICATION</scope>
</reference>
<dbReference type="AlphaFoldDB" id="A0A7M5V3Q8"/>
<organism evidence="1 2">
    <name type="scientific">Clytia hemisphaerica</name>
    <dbReference type="NCBI Taxonomy" id="252671"/>
    <lineage>
        <taxon>Eukaryota</taxon>
        <taxon>Metazoa</taxon>
        <taxon>Cnidaria</taxon>
        <taxon>Hydrozoa</taxon>
        <taxon>Hydroidolina</taxon>
        <taxon>Leptothecata</taxon>
        <taxon>Obeliida</taxon>
        <taxon>Clytiidae</taxon>
        <taxon>Clytia</taxon>
    </lineage>
</organism>
<proteinExistence type="predicted"/>
<dbReference type="EnsemblMetazoa" id="CLYHEMT002910.1">
    <property type="protein sequence ID" value="CLYHEMP002910.1"/>
    <property type="gene ID" value="CLYHEMG002910"/>
</dbReference>
<protein>
    <submittedName>
        <fullName evidence="1">Uncharacterized protein</fullName>
    </submittedName>
</protein>
<evidence type="ECO:0000313" key="1">
    <source>
        <dbReference type="EnsemblMetazoa" id="CLYHEMP002910.1"/>
    </source>
</evidence>
<sequence>YEQTSKVALNQSGDMVGLHLSYFVDKPSWQKDFIGSSKEGAHNKNFKESVRKYSQHRYEVCKGVDELFDRYQLEKFIYFESTIVHPDYRRMGISQANQKLAYEEFGTKYGILTESQTPKYLVDTGKIKTLEQTVPGVDGFEILKDIRSYDDFIVVVTFRPPLPRLEGNI</sequence>
<dbReference type="Proteomes" id="UP000594262">
    <property type="component" value="Unplaced"/>
</dbReference>
<keyword evidence="2" id="KW-1185">Reference proteome</keyword>